<evidence type="ECO:0000313" key="9">
    <source>
        <dbReference type="Proteomes" id="UP000800094"/>
    </source>
</evidence>
<feature type="transmembrane region" description="Helical" evidence="6">
    <location>
        <begin position="355"/>
        <end position="375"/>
    </location>
</feature>
<evidence type="ECO:0000313" key="8">
    <source>
        <dbReference type="EMBL" id="KAF2248085.1"/>
    </source>
</evidence>
<dbReference type="OrthoDB" id="440553at2759"/>
<dbReference type="Gene3D" id="1.20.1250.20">
    <property type="entry name" value="MFS general substrate transporter like domains"/>
    <property type="match status" value="2"/>
</dbReference>
<dbReference type="AlphaFoldDB" id="A0A6A6IBY6"/>
<keyword evidence="9" id="KW-1185">Reference proteome</keyword>
<dbReference type="GO" id="GO:0022857">
    <property type="term" value="F:transmembrane transporter activity"/>
    <property type="evidence" value="ECO:0007669"/>
    <property type="project" value="InterPro"/>
</dbReference>
<comment type="subcellular location">
    <subcellularLocation>
        <location evidence="1">Membrane</location>
        <topology evidence="1">Multi-pass membrane protein</topology>
    </subcellularLocation>
</comment>
<feature type="region of interest" description="Disordered" evidence="5">
    <location>
        <begin position="518"/>
        <end position="541"/>
    </location>
</feature>
<evidence type="ECO:0000256" key="3">
    <source>
        <dbReference type="ARBA" id="ARBA00022989"/>
    </source>
</evidence>
<evidence type="ECO:0000256" key="1">
    <source>
        <dbReference type="ARBA" id="ARBA00004141"/>
    </source>
</evidence>
<keyword evidence="4 6" id="KW-0472">Membrane</keyword>
<dbReference type="InterPro" id="IPR011701">
    <property type="entry name" value="MFS"/>
</dbReference>
<keyword evidence="2 6" id="KW-0812">Transmembrane</keyword>
<reference evidence="8" key="1">
    <citation type="journal article" date="2020" name="Stud. Mycol.">
        <title>101 Dothideomycetes genomes: a test case for predicting lifestyles and emergence of pathogens.</title>
        <authorList>
            <person name="Haridas S."/>
            <person name="Albert R."/>
            <person name="Binder M."/>
            <person name="Bloem J."/>
            <person name="Labutti K."/>
            <person name="Salamov A."/>
            <person name="Andreopoulos B."/>
            <person name="Baker S."/>
            <person name="Barry K."/>
            <person name="Bills G."/>
            <person name="Bluhm B."/>
            <person name="Cannon C."/>
            <person name="Castanera R."/>
            <person name="Culley D."/>
            <person name="Daum C."/>
            <person name="Ezra D."/>
            <person name="Gonzalez J."/>
            <person name="Henrissat B."/>
            <person name="Kuo A."/>
            <person name="Liang C."/>
            <person name="Lipzen A."/>
            <person name="Lutzoni F."/>
            <person name="Magnuson J."/>
            <person name="Mondo S."/>
            <person name="Nolan M."/>
            <person name="Ohm R."/>
            <person name="Pangilinan J."/>
            <person name="Park H.-J."/>
            <person name="Ramirez L."/>
            <person name="Alfaro M."/>
            <person name="Sun H."/>
            <person name="Tritt A."/>
            <person name="Yoshinaga Y."/>
            <person name="Zwiers L.-H."/>
            <person name="Turgeon B."/>
            <person name="Goodwin S."/>
            <person name="Spatafora J."/>
            <person name="Crous P."/>
            <person name="Grigoriev I."/>
        </authorList>
    </citation>
    <scope>NUCLEOTIDE SEQUENCE</scope>
    <source>
        <strain evidence="8">CBS 122368</strain>
    </source>
</reference>
<feature type="transmembrane region" description="Helical" evidence="6">
    <location>
        <begin position="431"/>
        <end position="449"/>
    </location>
</feature>
<dbReference type="SUPFAM" id="SSF103473">
    <property type="entry name" value="MFS general substrate transporter"/>
    <property type="match status" value="1"/>
</dbReference>
<feature type="transmembrane region" description="Helical" evidence="6">
    <location>
        <begin position="249"/>
        <end position="272"/>
    </location>
</feature>
<keyword evidence="3 6" id="KW-1133">Transmembrane helix</keyword>
<dbReference type="PANTHER" id="PTHR23501:SF43">
    <property type="entry name" value="MULTIDRUG TRANSPORTER, PUTATIVE (AFU_ORTHOLOGUE AFUA_6G03040)-RELATED"/>
    <property type="match status" value="1"/>
</dbReference>
<feature type="transmembrane region" description="Helical" evidence="6">
    <location>
        <begin position="217"/>
        <end position="237"/>
    </location>
</feature>
<feature type="transmembrane region" description="Helical" evidence="6">
    <location>
        <begin position="144"/>
        <end position="163"/>
    </location>
</feature>
<dbReference type="PANTHER" id="PTHR23501">
    <property type="entry name" value="MAJOR FACILITATOR SUPERFAMILY"/>
    <property type="match status" value="1"/>
</dbReference>
<dbReference type="Proteomes" id="UP000800094">
    <property type="component" value="Unassembled WGS sequence"/>
</dbReference>
<gene>
    <name evidence="8" type="ORF">BU26DRAFT_428346</name>
</gene>
<dbReference type="Pfam" id="PF07690">
    <property type="entry name" value="MFS_1"/>
    <property type="match status" value="1"/>
</dbReference>
<dbReference type="PROSITE" id="PS50850">
    <property type="entry name" value="MFS"/>
    <property type="match status" value="1"/>
</dbReference>
<evidence type="ECO:0000259" key="7">
    <source>
        <dbReference type="PROSITE" id="PS50850"/>
    </source>
</evidence>
<accession>A0A6A6IBY6</accession>
<feature type="transmembrane region" description="Helical" evidence="6">
    <location>
        <begin position="175"/>
        <end position="196"/>
    </location>
</feature>
<sequence length="541" mass="58207">MAASCYYSRVRGTVSRSKAYTNSVRLLLSMWLAQMESTITSASVITITNDLGGYIKNSWILTAYWLTSGALQIIWAKLSDIYGRKETIVASLILFSAFSGACGGSQTVTQLIMFRWLQGVGGCGIMALGQLVFIELVPPSKYPLYIGIVTAVLSSSLVCGPLIGGGITMHGHWRWVFLVNVPVGVVILAAFLWIFPRRLIKEPASKRENASISSLKRIDFVGGTLLLGTCLLLTTGLQQASIYRFDSALVLPLLVCTAPFLLAFLASQWFITTRRASAEPVFPWRFCTDRVRAALVIITLLNGGVLSICVVQIPQRFMTLNGMSAFSAAARLLAFGAFVPTGSSVAVTVMSKLRISPAIIMALGATLQISGAAPLSRAPTGSHVEPWQYVCQVLIGLGVGFIISAVMILIPKAVEEKDLAVAMAAQSQFRILGGLIAVSISATITTRYLQPHIRSLLPDQLANLLLQRTEAIQQLSGKTLAEVRVVFGEAYNREMYLAVGLAAACLSASATAWRAQQDKDATPSPTAEAQSADDFITKAEI</sequence>
<organism evidence="8 9">
    <name type="scientific">Trematosphaeria pertusa</name>
    <dbReference type="NCBI Taxonomy" id="390896"/>
    <lineage>
        <taxon>Eukaryota</taxon>
        <taxon>Fungi</taxon>
        <taxon>Dikarya</taxon>
        <taxon>Ascomycota</taxon>
        <taxon>Pezizomycotina</taxon>
        <taxon>Dothideomycetes</taxon>
        <taxon>Pleosporomycetidae</taxon>
        <taxon>Pleosporales</taxon>
        <taxon>Massarineae</taxon>
        <taxon>Trematosphaeriaceae</taxon>
        <taxon>Trematosphaeria</taxon>
    </lineage>
</organism>
<evidence type="ECO:0000256" key="6">
    <source>
        <dbReference type="SAM" id="Phobius"/>
    </source>
</evidence>
<dbReference type="InterPro" id="IPR020846">
    <property type="entry name" value="MFS_dom"/>
</dbReference>
<dbReference type="InterPro" id="IPR036259">
    <property type="entry name" value="MFS_trans_sf"/>
</dbReference>
<feature type="transmembrane region" description="Helical" evidence="6">
    <location>
        <begin position="293"/>
        <end position="313"/>
    </location>
</feature>
<evidence type="ECO:0000256" key="2">
    <source>
        <dbReference type="ARBA" id="ARBA00022692"/>
    </source>
</evidence>
<feature type="transmembrane region" description="Helical" evidence="6">
    <location>
        <begin position="58"/>
        <end position="76"/>
    </location>
</feature>
<dbReference type="EMBL" id="ML987196">
    <property type="protein sequence ID" value="KAF2248085.1"/>
    <property type="molecule type" value="Genomic_DNA"/>
</dbReference>
<dbReference type="RefSeq" id="XP_033683089.1">
    <property type="nucleotide sequence ID" value="XM_033823778.1"/>
</dbReference>
<feature type="domain" description="Major facilitator superfamily (MFS) profile" evidence="7">
    <location>
        <begin position="22"/>
        <end position="520"/>
    </location>
</feature>
<dbReference type="GeneID" id="54577108"/>
<name>A0A6A6IBY6_9PLEO</name>
<dbReference type="GO" id="GO:0005886">
    <property type="term" value="C:plasma membrane"/>
    <property type="evidence" value="ECO:0007669"/>
    <property type="project" value="TreeGrafter"/>
</dbReference>
<feature type="transmembrane region" description="Helical" evidence="6">
    <location>
        <begin position="114"/>
        <end position="137"/>
    </location>
</feature>
<feature type="transmembrane region" description="Helical" evidence="6">
    <location>
        <begin position="387"/>
        <end position="410"/>
    </location>
</feature>
<feature type="transmembrane region" description="Helical" evidence="6">
    <location>
        <begin position="325"/>
        <end position="348"/>
    </location>
</feature>
<feature type="transmembrane region" description="Helical" evidence="6">
    <location>
        <begin position="88"/>
        <end position="108"/>
    </location>
</feature>
<evidence type="ECO:0000256" key="5">
    <source>
        <dbReference type="SAM" id="MobiDB-lite"/>
    </source>
</evidence>
<protein>
    <submittedName>
        <fullName evidence="8">MFS general substrate transporter</fullName>
    </submittedName>
</protein>
<proteinExistence type="predicted"/>
<evidence type="ECO:0000256" key="4">
    <source>
        <dbReference type="ARBA" id="ARBA00023136"/>
    </source>
</evidence>